<evidence type="ECO:0000256" key="7">
    <source>
        <dbReference type="HAMAP-Rule" id="MF_00367"/>
    </source>
</evidence>
<keyword evidence="3 7" id="KW-0690">Ribosome biogenesis</keyword>
<dbReference type="InterPro" id="IPR027417">
    <property type="entry name" value="P-loop_NTPase"/>
</dbReference>
<comment type="subcellular location">
    <subcellularLocation>
        <location evidence="7">Cytoplasm</location>
    </subcellularLocation>
    <subcellularLocation>
        <location evidence="7">Cell membrane</location>
        <topology evidence="7">Peripheral membrane protein</topology>
    </subcellularLocation>
</comment>
<dbReference type="Proteomes" id="UP000886881">
    <property type="component" value="Unassembled WGS sequence"/>
</dbReference>
<feature type="domain" description="KH type-2" evidence="10">
    <location>
        <begin position="201"/>
        <end position="277"/>
    </location>
</feature>
<dbReference type="GO" id="GO:0070181">
    <property type="term" value="F:small ribosomal subunit rRNA binding"/>
    <property type="evidence" value="ECO:0007669"/>
    <property type="project" value="UniProtKB-UniRule"/>
</dbReference>
<dbReference type="InterPro" id="IPR006073">
    <property type="entry name" value="GTP-bd"/>
</dbReference>
<comment type="subunit">
    <text evidence="7">Monomer.</text>
</comment>
<dbReference type="Pfam" id="PF01926">
    <property type="entry name" value="MMR_HSR1"/>
    <property type="match status" value="1"/>
</dbReference>
<keyword evidence="7" id="KW-0699">rRNA-binding</keyword>
<dbReference type="PANTHER" id="PTHR42698">
    <property type="entry name" value="GTPASE ERA"/>
    <property type="match status" value="1"/>
</dbReference>
<comment type="similarity">
    <text evidence="1 7 8 9">Belongs to the TRAFAC class TrmE-Era-EngA-EngB-Septin-like GTPase superfamily. Era GTPase family.</text>
</comment>
<dbReference type="AlphaFoldDB" id="A0A9D1KJG2"/>
<dbReference type="GO" id="GO:0005525">
    <property type="term" value="F:GTP binding"/>
    <property type="evidence" value="ECO:0007669"/>
    <property type="project" value="UniProtKB-UniRule"/>
</dbReference>
<feature type="region of interest" description="G1" evidence="8">
    <location>
        <begin position="12"/>
        <end position="19"/>
    </location>
</feature>
<dbReference type="InterPro" id="IPR009019">
    <property type="entry name" value="KH_sf_prok-type"/>
</dbReference>
<dbReference type="NCBIfam" id="TIGR00231">
    <property type="entry name" value="small_GTP"/>
    <property type="match status" value="1"/>
</dbReference>
<protein>
    <recommendedName>
        <fullName evidence="2 7">GTPase Era</fullName>
    </recommendedName>
</protein>
<name>A0A9D1KJG2_9BACT</name>
<sequence length="293" mass="33429">MAHRSGFVNIIGNPNVGKSTLMNALVGEKLSIVTAKAQTTRHRIMGIVNGEDWQIVYSDTPGILKPGYRLQQNMMNFVDEALGDADVVLYVTDTVETADKNAEYLDKLGRLECPVIVVINKIDLSNQADVVERMEWWRRKLPQATVIPASAQEKFNLDSILDAVVSNLPECPPWFDKDTFTDRNLRFFASEIIREKILLNYKEEIPYSCEVGIESFKEGAERYDISAVIYVMRESQKGIIIGRGGSALKKVGTQARLEMEDFFQKKVYLNIYVKTDPDWRESKKELRKFGYEN</sequence>
<evidence type="ECO:0000256" key="3">
    <source>
        <dbReference type="ARBA" id="ARBA00022517"/>
    </source>
</evidence>
<dbReference type="PROSITE" id="PS51713">
    <property type="entry name" value="G_ERA"/>
    <property type="match status" value="1"/>
</dbReference>
<evidence type="ECO:0000256" key="5">
    <source>
        <dbReference type="ARBA" id="ARBA00022884"/>
    </source>
</evidence>
<evidence type="ECO:0000256" key="8">
    <source>
        <dbReference type="PROSITE-ProRule" id="PRU01050"/>
    </source>
</evidence>
<gene>
    <name evidence="7 12" type="primary">era</name>
    <name evidence="12" type="ORF">IAC35_07880</name>
</gene>
<feature type="binding site" evidence="7">
    <location>
        <begin position="120"/>
        <end position="123"/>
    </location>
    <ligand>
        <name>GTP</name>
        <dbReference type="ChEBI" id="CHEBI:37565"/>
    </ligand>
</feature>
<dbReference type="SUPFAM" id="SSF52540">
    <property type="entry name" value="P-loop containing nucleoside triphosphate hydrolases"/>
    <property type="match status" value="1"/>
</dbReference>
<keyword evidence="7" id="KW-0472">Membrane</keyword>
<comment type="function">
    <text evidence="7">An essential GTPase that binds both GDP and GTP, with rapid nucleotide exchange. Plays a role in 16S rRNA processing and 30S ribosomal subunit biogenesis and possibly also in cell cycle regulation and energy metabolism.</text>
</comment>
<proteinExistence type="inferred from homology"/>
<evidence type="ECO:0000256" key="1">
    <source>
        <dbReference type="ARBA" id="ARBA00007921"/>
    </source>
</evidence>
<dbReference type="GO" id="GO:0005829">
    <property type="term" value="C:cytosol"/>
    <property type="evidence" value="ECO:0007669"/>
    <property type="project" value="TreeGrafter"/>
</dbReference>
<feature type="binding site" evidence="7">
    <location>
        <begin position="59"/>
        <end position="63"/>
    </location>
    <ligand>
        <name>GTP</name>
        <dbReference type="ChEBI" id="CHEBI:37565"/>
    </ligand>
</feature>
<dbReference type="GO" id="GO:0003924">
    <property type="term" value="F:GTPase activity"/>
    <property type="evidence" value="ECO:0007669"/>
    <property type="project" value="UniProtKB-UniRule"/>
</dbReference>
<dbReference type="HAMAP" id="MF_00367">
    <property type="entry name" value="GTPase_Era"/>
    <property type="match status" value="1"/>
</dbReference>
<comment type="caution">
    <text evidence="12">The sequence shown here is derived from an EMBL/GenBank/DDBJ whole genome shotgun (WGS) entry which is preliminary data.</text>
</comment>
<dbReference type="PROSITE" id="PS50823">
    <property type="entry name" value="KH_TYPE_2"/>
    <property type="match status" value="1"/>
</dbReference>
<keyword evidence="5 7" id="KW-0694">RNA-binding</keyword>
<dbReference type="GO" id="GO:0043024">
    <property type="term" value="F:ribosomal small subunit binding"/>
    <property type="evidence" value="ECO:0007669"/>
    <property type="project" value="TreeGrafter"/>
</dbReference>
<feature type="domain" description="Era-type G" evidence="11">
    <location>
        <begin position="4"/>
        <end position="170"/>
    </location>
</feature>
<evidence type="ECO:0000256" key="9">
    <source>
        <dbReference type="RuleBase" id="RU003761"/>
    </source>
</evidence>
<dbReference type="CDD" id="cd22534">
    <property type="entry name" value="KH-II_Era"/>
    <property type="match status" value="1"/>
</dbReference>
<feature type="region of interest" description="G3" evidence="8">
    <location>
        <begin position="59"/>
        <end position="62"/>
    </location>
</feature>
<evidence type="ECO:0000259" key="11">
    <source>
        <dbReference type="PROSITE" id="PS51713"/>
    </source>
</evidence>
<dbReference type="GO" id="GO:0005886">
    <property type="term" value="C:plasma membrane"/>
    <property type="evidence" value="ECO:0007669"/>
    <property type="project" value="UniProtKB-SubCell"/>
</dbReference>
<dbReference type="NCBIfam" id="NF000908">
    <property type="entry name" value="PRK00089.1"/>
    <property type="match status" value="1"/>
</dbReference>
<feature type="region of interest" description="G2" evidence="8">
    <location>
        <begin position="38"/>
        <end position="42"/>
    </location>
</feature>
<dbReference type="PANTHER" id="PTHR42698:SF1">
    <property type="entry name" value="GTPASE ERA, MITOCHONDRIAL"/>
    <property type="match status" value="1"/>
</dbReference>
<reference evidence="12" key="1">
    <citation type="submission" date="2020-10" db="EMBL/GenBank/DDBJ databases">
        <authorList>
            <person name="Gilroy R."/>
        </authorList>
    </citation>
    <scope>NUCLEOTIDE SEQUENCE</scope>
    <source>
        <strain evidence="12">ChiHecec2B26-709</strain>
    </source>
</reference>
<feature type="region of interest" description="G4" evidence="8">
    <location>
        <begin position="120"/>
        <end position="123"/>
    </location>
</feature>
<dbReference type="SUPFAM" id="SSF54814">
    <property type="entry name" value="Prokaryotic type KH domain (KH-domain type II)"/>
    <property type="match status" value="1"/>
</dbReference>
<dbReference type="FunFam" id="3.30.300.20:FF:000003">
    <property type="entry name" value="GTPase Era"/>
    <property type="match status" value="1"/>
</dbReference>
<keyword evidence="6 7" id="KW-0342">GTP-binding</keyword>
<dbReference type="InterPro" id="IPR005225">
    <property type="entry name" value="Small_GTP-bd"/>
</dbReference>
<dbReference type="InterPro" id="IPR030388">
    <property type="entry name" value="G_ERA_dom"/>
</dbReference>
<keyword evidence="4 7" id="KW-0547">Nucleotide-binding</keyword>
<dbReference type="Pfam" id="PF07650">
    <property type="entry name" value="KH_2"/>
    <property type="match status" value="1"/>
</dbReference>
<dbReference type="Gene3D" id="3.40.50.300">
    <property type="entry name" value="P-loop containing nucleotide triphosphate hydrolases"/>
    <property type="match status" value="1"/>
</dbReference>
<accession>A0A9D1KJG2</accession>
<evidence type="ECO:0000259" key="10">
    <source>
        <dbReference type="PROSITE" id="PS50823"/>
    </source>
</evidence>
<reference evidence="12" key="2">
    <citation type="journal article" date="2021" name="PeerJ">
        <title>Extensive microbial diversity within the chicken gut microbiome revealed by metagenomics and culture.</title>
        <authorList>
            <person name="Gilroy R."/>
            <person name="Ravi A."/>
            <person name="Getino M."/>
            <person name="Pursley I."/>
            <person name="Horton D.L."/>
            <person name="Alikhan N.F."/>
            <person name="Baker D."/>
            <person name="Gharbi K."/>
            <person name="Hall N."/>
            <person name="Watson M."/>
            <person name="Adriaenssens E.M."/>
            <person name="Foster-Nyarko E."/>
            <person name="Jarju S."/>
            <person name="Secka A."/>
            <person name="Antonio M."/>
            <person name="Oren A."/>
            <person name="Chaudhuri R.R."/>
            <person name="La Ragione R."/>
            <person name="Hildebrand F."/>
            <person name="Pallen M.J."/>
        </authorList>
    </citation>
    <scope>NUCLEOTIDE SEQUENCE</scope>
    <source>
        <strain evidence="12">ChiHecec2B26-709</strain>
    </source>
</reference>
<dbReference type="CDD" id="cd04163">
    <property type="entry name" value="Era"/>
    <property type="match status" value="1"/>
</dbReference>
<keyword evidence="7" id="KW-1003">Cell membrane</keyword>
<evidence type="ECO:0000313" key="12">
    <source>
        <dbReference type="EMBL" id="HIT47755.1"/>
    </source>
</evidence>
<evidence type="ECO:0000256" key="2">
    <source>
        <dbReference type="ARBA" id="ARBA00020484"/>
    </source>
</evidence>
<evidence type="ECO:0000256" key="4">
    <source>
        <dbReference type="ARBA" id="ARBA00022741"/>
    </source>
</evidence>
<dbReference type="InterPro" id="IPR004044">
    <property type="entry name" value="KH_dom_type_2"/>
</dbReference>
<evidence type="ECO:0000256" key="6">
    <source>
        <dbReference type="ARBA" id="ARBA00023134"/>
    </source>
</evidence>
<evidence type="ECO:0000313" key="13">
    <source>
        <dbReference type="Proteomes" id="UP000886881"/>
    </source>
</evidence>
<keyword evidence="7" id="KW-0963">Cytoplasm</keyword>
<feature type="region of interest" description="G5" evidence="8">
    <location>
        <begin position="149"/>
        <end position="151"/>
    </location>
</feature>
<dbReference type="NCBIfam" id="TIGR00436">
    <property type="entry name" value="era"/>
    <property type="match status" value="1"/>
</dbReference>
<dbReference type="InterPro" id="IPR005662">
    <property type="entry name" value="GTPase_Era-like"/>
</dbReference>
<feature type="binding site" evidence="7">
    <location>
        <begin position="12"/>
        <end position="19"/>
    </location>
    <ligand>
        <name>GTP</name>
        <dbReference type="ChEBI" id="CHEBI:37565"/>
    </ligand>
</feature>
<dbReference type="InterPro" id="IPR015946">
    <property type="entry name" value="KH_dom-like_a/b"/>
</dbReference>
<organism evidence="12 13">
    <name type="scientific">Candidatus Cryptobacteroides merdipullorum</name>
    <dbReference type="NCBI Taxonomy" id="2840771"/>
    <lineage>
        <taxon>Bacteria</taxon>
        <taxon>Pseudomonadati</taxon>
        <taxon>Bacteroidota</taxon>
        <taxon>Bacteroidia</taxon>
        <taxon>Bacteroidales</taxon>
        <taxon>Candidatus Cryptobacteroides</taxon>
    </lineage>
</organism>
<dbReference type="EMBL" id="DVLC01000140">
    <property type="protein sequence ID" value="HIT47755.1"/>
    <property type="molecule type" value="Genomic_DNA"/>
</dbReference>
<dbReference type="GO" id="GO:0000028">
    <property type="term" value="P:ribosomal small subunit assembly"/>
    <property type="evidence" value="ECO:0007669"/>
    <property type="project" value="TreeGrafter"/>
</dbReference>
<dbReference type="Gene3D" id="3.30.300.20">
    <property type="match status" value="1"/>
</dbReference>